<gene>
    <name evidence="5" type="ORF">SAMN05661096_03811</name>
</gene>
<dbReference type="InterPro" id="IPR008979">
    <property type="entry name" value="Galactose-bd-like_sf"/>
</dbReference>
<dbReference type="Pfam" id="PF18559">
    <property type="entry name" value="Exop_C"/>
    <property type="match status" value="1"/>
</dbReference>
<dbReference type="GO" id="GO:0008422">
    <property type="term" value="F:beta-glucosidase activity"/>
    <property type="evidence" value="ECO:0007669"/>
    <property type="project" value="TreeGrafter"/>
</dbReference>
<dbReference type="Pfam" id="PF00933">
    <property type="entry name" value="Glyco_hydro_3"/>
    <property type="match status" value="1"/>
</dbReference>
<dbReference type="SUPFAM" id="SSF52279">
    <property type="entry name" value="Beta-D-glucan exohydrolase, C-terminal domain"/>
    <property type="match status" value="1"/>
</dbReference>
<dbReference type="InterPro" id="IPR041443">
    <property type="entry name" value="Exop_C"/>
</dbReference>
<keyword evidence="6" id="KW-1185">Reference proteome</keyword>
<dbReference type="Gene3D" id="2.60.120.430">
    <property type="entry name" value="Galactose-binding lectin"/>
    <property type="match status" value="1"/>
</dbReference>
<feature type="domain" description="ExoP galactose-binding-like" evidence="4">
    <location>
        <begin position="676"/>
        <end position="826"/>
    </location>
</feature>
<feature type="domain" description="Glycoside hydrolase family 3 C-terminal" evidence="3">
    <location>
        <begin position="438"/>
        <end position="642"/>
    </location>
</feature>
<evidence type="ECO:0000259" key="4">
    <source>
        <dbReference type="Pfam" id="PF18559"/>
    </source>
</evidence>
<proteinExistence type="predicted"/>
<sequence>MNSKISVIKSSFLAVFLLPLLALLISSCSQQQSSTAEDTSENLVNPQDWPSIKPIPLDPAIEAQIDSILPKLTLEQKVGQVIQADNASVTPEEVKQYRLGSVLSGGNSAPGVLPYADTKKWLELADEYYYASIDTEGVEIAIPTIWGIDAVHGHANLSGAIVFPHNVGLGAMNNPDLIEKIAAVTAHELTVSGHDWTFAPTLAVPQDLRWGRSYEGFSEDPEIVKSYADRIVYGLQGQVGTDDFMGAGRVISSAKHFLADGATENGVDQGNAQISEKELIDVHAAGYYSAIPAGVQTVMASFSSWQGRKLHGDKELLTDVLKGQLGFNGFVVGDWNGHGQVPGCTNTDCAQSLNAGLDMYMAPDSWKGVYESTLQHVQDGTIPMSRLDDAVRRILRVKIASGIFTKGAPSTRKNAGDESLLGLPENRAIARQAVRESMVLLKNNEGTLPIDPSKTILVIGDGAASISKASGGWTLSWQGTGHTNDEFPNGESILEGIEETVNTAGGKVIFSADGDTNIEADLVIAIYGEDPYAEFQGDIENLDFVPNAFDVSKLAEFQSKDIPVVSVFLSGRPLWSNPEINNSDAFIAAWLPGSEGGGVSDLLFQRNPAFDFTGRLSFAWPSTALVSEDAEPLFELGYGLSYNTTAVVDQLSEYSGLENNNLKSTGEFFNKGTAVAPWGLWLSTGDLDKQIASFPTSVGGLIVSKTDHEAQEDALRIKWTKSDRDQMRISAASPSDMSRQANGAMELAFSAKSFTEEQAVVQIGMCDSDASCNETLEISIAAGDWQEYRISLSCFDNLGVDMTTISSAFMITAGEGVDIGLSNIRLASDLDAKPGCDGN</sequence>
<dbReference type="InterPro" id="IPR036881">
    <property type="entry name" value="Glyco_hydro_3_C_sf"/>
</dbReference>
<dbReference type="PRINTS" id="PR00133">
    <property type="entry name" value="GLHYDRLASE3"/>
</dbReference>
<reference evidence="6" key="1">
    <citation type="submission" date="2017-04" db="EMBL/GenBank/DDBJ databases">
        <authorList>
            <person name="Varghese N."/>
            <person name="Submissions S."/>
        </authorList>
    </citation>
    <scope>NUCLEOTIDE SEQUENCE [LARGE SCALE GENOMIC DNA]</scope>
    <source>
        <strain evidence="6">DSM 4125</strain>
    </source>
</reference>
<dbReference type="PANTHER" id="PTHR30620">
    <property type="entry name" value="PERIPLASMIC BETA-GLUCOSIDASE-RELATED"/>
    <property type="match status" value="1"/>
</dbReference>
<dbReference type="SUPFAM" id="SSF51445">
    <property type="entry name" value="(Trans)glycosidases"/>
    <property type="match status" value="1"/>
</dbReference>
<accession>A0A1X7LED0</accession>
<dbReference type="Gene3D" id="3.40.50.1700">
    <property type="entry name" value="Glycoside hydrolase family 3 C-terminal domain"/>
    <property type="match status" value="1"/>
</dbReference>
<evidence type="ECO:0000256" key="1">
    <source>
        <dbReference type="ARBA" id="ARBA00022801"/>
    </source>
</evidence>
<organism evidence="5 6">
    <name type="scientific">Marivirga sericea</name>
    <dbReference type="NCBI Taxonomy" id="1028"/>
    <lineage>
        <taxon>Bacteria</taxon>
        <taxon>Pseudomonadati</taxon>
        <taxon>Bacteroidota</taxon>
        <taxon>Cytophagia</taxon>
        <taxon>Cytophagales</taxon>
        <taxon>Marivirgaceae</taxon>
        <taxon>Marivirga</taxon>
    </lineage>
</organism>
<feature type="domain" description="Glycoside hydrolase family 3 N-terminal" evidence="2">
    <location>
        <begin position="73"/>
        <end position="397"/>
    </location>
</feature>
<dbReference type="InterPro" id="IPR001764">
    <property type="entry name" value="Glyco_hydro_3_N"/>
</dbReference>
<evidence type="ECO:0000313" key="6">
    <source>
        <dbReference type="Proteomes" id="UP000193804"/>
    </source>
</evidence>
<dbReference type="InterPro" id="IPR017853">
    <property type="entry name" value="GH"/>
</dbReference>
<dbReference type="AlphaFoldDB" id="A0A1X7LED0"/>
<dbReference type="InterPro" id="IPR051915">
    <property type="entry name" value="Cellulose_Degrad_GH3"/>
</dbReference>
<dbReference type="GO" id="GO:0009251">
    <property type="term" value="P:glucan catabolic process"/>
    <property type="evidence" value="ECO:0007669"/>
    <property type="project" value="TreeGrafter"/>
</dbReference>
<evidence type="ECO:0000259" key="2">
    <source>
        <dbReference type="Pfam" id="PF00933"/>
    </source>
</evidence>
<dbReference type="InterPro" id="IPR036962">
    <property type="entry name" value="Glyco_hydro_3_N_sf"/>
</dbReference>
<dbReference type="EMBL" id="FXAW01000010">
    <property type="protein sequence ID" value="SMG51733.1"/>
    <property type="molecule type" value="Genomic_DNA"/>
</dbReference>
<dbReference type="Gene3D" id="3.20.20.300">
    <property type="entry name" value="Glycoside hydrolase, family 3, N-terminal domain"/>
    <property type="match status" value="1"/>
</dbReference>
<dbReference type="SUPFAM" id="SSF49785">
    <property type="entry name" value="Galactose-binding domain-like"/>
    <property type="match status" value="1"/>
</dbReference>
<evidence type="ECO:0000313" key="5">
    <source>
        <dbReference type="EMBL" id="SMG51733.1"/>
    </source>
</evidence>
<protein>
    <submittedName>
        <fullName evidence="5">Beta-glucosidase</fullName>
    </submittedName>
</protein>
<dbReference type="RefSeq" id="WP_085518935.1">
    <property type="nucleotide sequence ID" value="NZ_FXAW01000010.1"/>
</dbReference>
<evidence type="ECO:0000259" key="3">
    <source>
        <dbReference type="Pfam" id="PF01915"/>
    </source>
</evidence>
<dbReference type="STRING" id="1028.SAMN05661096_03811"/>
<dbReference type="InterPro" id="IPR002772">
    <property type="entry name" value="Glyco_hydro_3_C"/>
</dbReference>
<dbReference type="PANTHER" id="PTHR30620:SF77">
    <property type="entry name" value="LYSOSOMAL BETA GLUCOSIDASE-LIKE"/>
    <property type="match status" value="1"/>
</dbReference>
<dbReference type="Proteomes" id="UP000193804">
    <property type="component" value="Unassembled WGS sequence"/>
</dbReference>
<dbReference type="PROSITE" id="PS51257">
    <property type="entry name" value="PROKAR_LIPOPROTEIN"/>
    <property type="match status" value="1"/>
</dbReference>
<dbReference type="OrthoDB" id="9805821at2"/>
<keyword evidence="1" id="KW-0378">Hydrolase</keyword>
<name>A0A1X7LED0_9BACT</name>
<dbReference type="Pfam" id="PF01915">
    <property type="entry name" value="Glyco_hydro_3_C"/>
    <property type="match status" value="1"/>
</dbReference>